<dbReference type="InterPro" id="IPR000587">
    <property type="entry name" value="Creatinase_N"/>
</dbReference>
<dbReference type="SUPFAM" id="SSF53092">
    <property type="entry name" value="Creatinase/prolidase N-terminal domain"/>
    <property type="match status" value="1"/>
</dbReference>
<comment type="caution">
    <text evidence="3">The sequence shown here is derived from an EMBL/GenBank/DDBJ whole genome shotgun (WGS) entry which is preliminary data.</text>
</comment>
<dbReference type="RefSeq" id="WP_338202042.1">
    <property type="nucleotide sequence ID" value="NZ_JAEKNR010000130.1"/>
</dbReference>
<keyword evidence="3" id="KW-0031">Aminopeptidase</keyword>
<dbReference type="Gene3D" id="3.40.350.10">
    <property type="entry name" value="Creatinase/prolidase N-terminal domain"/>
    <property type="match status" value="1"/>
</dbReference>
<evidence type="ECO:0000313" key="4">
    <source>
        <dbReference type="Proteomes" id="UP000612893"/>
    </source>
</evidence>
<dbReference type="Pfam" id="PF00557">
    <property type="entry name" value="Peptidase_M24"/>
    <property type="match status" value="1"/>
</dbReference>
<dbReference type="EMBL" id="JAEKNR010000130">
    <property type="protein sequence ID" value="MBJ7598833.1"/>
    <property type="molecule type" value="Genomic_DNA"/>
</dbReference>
<organism evidence="3 4">
    <name type="scientific">Candidatus Nephthysia bennettiae</name>
    <dbReference type="NCBI Taxonomy" id="3127016"/>
    <lineage>
        <taxon>Bacteria</taxon>
        <taxon>Bacillati</taxon>
        <taxon>Candidatus Dormiibacterota</taxon>
        <taxon>Candidatus Dormibacteria</taxon>
        <taxon>Candidatus Dormibacterales</taxon>
        <taxon>Candidatus Dormibacteraceae</taxon>
        <taxon>Candidatus Nephthysia</taxon>
    </lineage>
</organism>
<evidence type="ECO:0000313" key="3">
    <source>
        <dbReference type="EMBL" id="MBJ7598833.1"/>
    </source>
</evidence>
<keyword evidence="3" id="KW-0378">Hydrolase</keyword>
<proteinExistence type="predicted"/>
<gene>
    <name evidence="3" type="ORF">JF922_12220</name>
</gene>
<feature type="domain" description="Peptidase M24" evidence="1">
    <location>
        <begin position="163"/>
        <end position="352"/>
    </location>
</feature>
<protein>
    <submittedName>
        <fullName evidence="3">Aminopeptidase P family protein</fullName>
    </submittedName>
</protein>
<evidence type="ECO:0000259" key="2">
    <source>
        <dbReference type="Pfam" id="PF01321"/>
    </source>
</evidence>
<evidence type="ECO:0000259" key="1">
    <source>
        <dbReference type="Pfam" id="PF00557"/>
    </source>
</evidence>
<dbReference type="InterPro" id="IPR000994">
    <property type="entry name" value="Pept_M24"/>
</dbReference>
<dbReference type="PANTHER" id="PTHR46112:SF2">
    <property type="entry name" value="XAA-PRO AMINOPEPTIDASE P-RELATED"/>
    <property type="match status" value="1"/>
</dbReference>
<dbReference type="SUPFAM" id="SSF55920">
    <property type="entry name" value="Creatinase/aminopeptidase"/>
    <property type="match status" value="1"/>
</dbReference>
<sequence length="388" mass="43768">MPKPYVHFSREEFADRQARVRAALEERGLDGLIVSRIEDQYWLCGLDTDGYVIFHAMFIGTGGQLTHVTRTADLASIDYSSLCDDVRVWEDAEGNPKSRAIKDMLDSHGMHGKRIGIQLDTFGLLPNLYLELRDALEGWCELVEASDLIRVMRVMKSPQELEYHREAGRVLDEACRRAVDLTVPGAYEGQIFGKVYQVMWESGADIPANRLPMGHGEKAMNVRYGTGREHVGENDQVTYEMGVAWRHYHVADMLTVLTGPRVDDRHLAMHAACVEALDAVQDTLRPGSTLGEVFEAHRVTLARHGWEHALLKACGYTMGATFPPSWMEQPMIYRDNPFVIEENMVFFTHMILSDQRSGLIMSLGETSIVTADRPEVITHVPREPVIRG</sequence>
<reference evidence="3" key="1">
    <citation type="submission" date="2020-10" db="EMBL/GenBank/DDBJ databases">
        <title>Ca. Dormibacterota MAGs.</title>
        <authorList>
            <person name="Montgomery K."/>
        </authorList>
    </citation>
    <scope>NUCLEOTIDE SEQUENCE [LARGE SCALE GENOMIC DNA]</scope>
    <source>
        <strain evidence="3">SC8812_S17_10</strain>
    </source>
</reference>
<dbReference type="InterPro" id="IPR036005">
    <property type="entry name" value="Creatinase/aminopeptidase-like"/>
</dbReference>
<dbReference type="GO" id="GO:0004177">
    <property type="term" value="F:aminopeptidase activity"/>
    <property type="evidence" value="ECO:0007669"/>
    <property type="project" value="UniProtKB-KW"/>
</dbReference>
<dbReference type="AlphaFoldDB" id="A0A934N9B1"/>
<dbReference type="Proteomes" id="UP000612893">
    <property type="component" value="Unassembled WGS sequence"/>
</dbReference>
<dbReference type="PANTHER" id="PTHR46112">
    <property type="entry name" value="AMINOPEPTIDASE"/>
    <property type="match status" value="1"/>
</dbReference>
<dbReference type="InterPro" id="IPR029149">
    <property type="entry name" value="Creatin/AminoP/Spt16_N"/>
</dbReference>
<dbReference type="Pfam" id="PF01321">
    <property type="entry name" value="Creatinase_N"/>
    <property type="match status" value="1"/>
</dbReference>
<dbReference type="InterPro" id="IPR050659">
    <property type="entry name" value="Peptidase_M24B"/>
</dbReference>
<dbReference type="Gene3D" id="3.90.230.10">
    <property type="entry name" value="Creatinase/methionine aminopeptidase superfamily"/>
    <property type="match status" value="1"/>
</dbReference>
<dbReference type="CDD" id="cd01066">
    <property type="entry name" value="APP_MetAP"/>
    <property type="match status" value="1"/>
</dbReference>
<keyword evidence="4" id="KW-1185">Reference proteome</keyword>
<feature type="domain" description="Creatinase N-terminal" evidence="2">
    <location>
        <begin position="16"/>
        <end position="154"/>
    </location>
</feature>
<name>A0A934N9B1_9BACT</name>
<keyword evidence="3" id="KW-0645">Protease</keyword>
<accession>A0A934N9B1</accession>